<dbReference type="Gene3D" id="2.40.128.20">
    <property type="match status" value="1"/>
</dbReference>
<dbReference type="InterPro" id="IPR002446">
    <property type="entry name" value="Lipocalin_bac"/>
</dbReference>
<keyword evidence="2" id="KW-0472">Membrane</keyword>
<dbReference type="PROSITE" id="PS51257">
    <property type="entry name" value="PROKAR_LIPOPROTEIN"/>
    <property type="match status" value="1"/>
</dbReference>
<reference evidence="5" key="1">
    <citation type="journal article" date="2019" name="Int. J. Syst. Evol. Microbiol.">
        <title>The Global Catalogue of Microorganisms (GCM) 10K type strain sequencing project: providing services to taxonomists for standard genome sequencing and annotation.</title>
        <authorList>
            <consortium name="The Broad Institute Genomics Platform"/>
            <consortium name="The Broad Institute Genome Sequencing Center for Infectious Disease"/>
            <person name="Wu L."/>
            <person name="Ma J."/>
        </authorList>
    </citation>
    <scope>NUCLEOTIDE SEQUENCE [LARGE SCALE GENOMIC DNA]</scope>
    <source>
        <strain evidence="5">KCTC 32239</strain>
    </source>
</reference>
<feature type="signal peptide" evidence="2">
    <location>
        <begin position="1"/>
        <end position="20"/>
    </location>
</feature>
<keyword evidence="2" id="KW-0732">Signal</keyword>
<dbReference type="PANTHER" id="PTHR10612:SF34">
    <property type="entry name" value="APOLIPOPROTEIN D"/>
    <property type="match status" value="1"/>
</dbReference>
<name>A0ABQ3B537_9GAMM</name>
<organism evidence="4 5">
    <name type="scientific">Cellvibrio zantedeschiae</name>
    <dbReference type="NCBI Taxonomy" id="1237077"/>
    <lineage>
        <taxon>Bacteria</taxon>
        <taxon>Pseudomonadati</taxon>
        <taxon>Pseudomonadota</taxon>
        <taxon>Gammaproteobacteria</taxon>
        <taxon>Cellvibrionales</taxon>
        <taxon>Cellvibrionaceae</taxon>
        <taxon>Cellvibrio</taxon>
    </lineage>
</organism>
<dbReference type="RefSeq" id="WP_189418696.1">
    <property type="nucleotide sequence ID" value="NZ_BMYZ01000002.1"/>
</dbReference>
<evidence type="ECO:0000313" key="4">
    <source>
        <dbReference type="EMBL" id="GGY77597.1"/>
    </source>
</evidence>
<comment type="caution">
    <text evidence="4">The sequence shown here is derived from an EMBL/GenBank/DDBJ whole genome shotgun (WGS) entry which is preliminary data.</text>
</comment>
<evidence type="ECO:0000259" key="3">
    <source>
        <dbReference type="Pfam" id="PF08212"/>
    </source>
</evidence>
<dbReference type="PANTHER" id="PTHR10612">
    <property type="entry name" value="APOLIPOPROTEIN D"/>
    <property type="match status" value="1"/>
</dbReference>
<dbReference type="SUPFAM" id="SSF50814">
    <property type="entry name" value="Lipocalins"/>
    <property type="match status" value="1"/>
</dbReference>
<dbReference type="EMBL" id="BMYZ01000002">
    <property type="protein sequence ID" value="GGY77597.1"/>
    <property type="molecule type" value="Genomic_DNA"/>
</dbReference>
<dbReference type="PIRSF" id="PIRSF036893">
    <property type="entry name" value="Lipocalin_ApoD"/>
    <property type="match status" value="1"/>
</dbReference>
<keyword evidence="5" id="KW-1185">Reference proteome</keyword>
<dbReference type="InterPro" id="IPR047202">
    <property type="entry name" value="Lipocalin_Blc-like_dom"/>
</dbReference>
<dbReference type="Proteomes" id="UP000619761">
    <property type="component" value="Unassembled WGS sequence"/>
</dbReference>
<comment type="subunit">
    <text evidence="2">Homodimer.</text>
</comment>
<comment type="subcellular location">
    <subcellularLocation>
        <location evidence="2">Cell outer membrane</location>
    </subcellularLocation>
</comment>
<accession>A0ABQ3B537</accession>
<keyword evidence="2" id="KW-0446">Lipid-binding</keyword>
<evidence type="ECO:0000256" key="2">
    <source>
        <dbReference type="PIRNR" id="PIRNR036893"/>
    </source>
</evidence>
<evidence type="ECO:0000313" key="5">
    <source>
        <dbReference type="Proteomes" id="UP000619761"/>
    </source>
</evidence>
<dbReference type="InterPro" id="IPR022272">
    <property type="entry name" value="Lipocalin_CS"/>
</dbReference>
<keyword evidence="2" id="KW-0998">Cell outer membrane</keyword>
<dbReference type="CDD" id="cd19438">
    <property type="entry name" value="lipocalin_Blc-like"/>
    <property type="match status" value="1"/>
</dbReference>
<gene>
    <name evidence="4" type="primary">blc</name>
    <name evidence="4" type="ORF">GCM10011613_22720</name>
</gene>
<evidence type="ECO:0000256" key="1">
    <source>
        <dbReference type="ARBA" id="ARBA00006889"/>
    </source>
</evidence>
<dbReference type="PROSITE" id="PS00213">
    <property type="entry name" value="LIPOCALIN"/>
    <property type="match status" value="1"/>
</dbReference>
<keyword evidence="2" id="KW-0449">Lipoprotein</keyword>
<proteinExistence type="inferred from homology"/>
<dbReference type="InterPro" id="IPR000566">
    <property type="entry name" value="Lipocln_cytosolic_FA-bd_dom"/>
</dbReference>
<comment type="similarity">
    <text evidence="1 2">Belongs to the calycin superfamily. Lipocalin family.</text>
</comment>
<feature type="domain" description="Lipocalin/cytosolic fatty-acid binding" evidence="3">
    <location>
        <begin position="37"/>
        <end position="175"/>
    </location>
</feature>
<protein>
    <recommendedName>
        <fullName evidence="2">Outer membrane lipoprotein Blc</fullName>
    </recommendedName>
</protein>
<dbReference type="InterPro" id="IPR012674">
    <property type="entry name" value="Calycin"/>
</dbReference>
<sequence length="180" mass="20280">MKKLRLISVLIFSVAALSLAGCLGKPDKVVPITNFQAEKYLGTWYEIARLDYYHEKGLNQVTATYSLRDDGGIKVLNRGYLSAKGKWRESEGKAYFVEDKNTGYLKVSFWGPFYSSYIIFDLDEQYQYALVTSSSKSNLWLLARTPTISGEVKASMLAKAAALGFDTNKLIYVEQTEKNP</sequence>
<feature type="chain" id="PRO_5045015476" description="Outer membrane lipoprotein Blc" evidence="2">
    <location>
        <begin position="21"/>
        <end position="180"/>
    </location>
</feature>
<dbReference type="PRINTS" id="PR01171">
    <property type="entry name" value="BCTLIPOCALIN"/>
</dbReference>
<dbReference type="Pfam" id="PF08212">
    <property type="entry name" value="Lipocalin_2"/>
    <property type="match status" value="1"/>
</dbReference>
<dbReference type="InterPro" id="IPR022271">
    <property type="entry name" value="Lipocalin_ApoD"/>
</dbReference>
<comment type="function">
    <text evidence="2">Involved in the storage or transport of lipids necessary for membrane maintenance under stressful conditions. Displays a binding preference for lysophospholipids.</text>
</comment>